<dbReference type="HOGENOM" id="CLU_097491_0_0_7"/>
<evidence type="ECO:0000313" key="4">
    <source>
        <dbReference type="Proteomes" id="UP000006380"/>
    </source>
</evidence>
<dbReference type="Pfam" id="PF01206">
    <property type="entry name" value="TusA"/>
    <property type="match status" value="1"/>
</dbReference>
<dbReference type="Gene3D" id="3.30.110.40">
    <property type="entry name" value="TusA-like domain"/>
    <property type="match status" value="1"/>
</dbReference>
<gene>
    <name evidence="3" type="primary">yedF</name>
    <name evidence="3" type="ORF">CCV52592_1780</name>
</gene>
<reference evidence="3" key="1">
    <citation type="submission" date="2016-07" db="EMBL/GenBank/DDBJ databases">
        <title>Comparative genomics of the Campylobacter concisus group.</title>
        <authorList>
            <person name="Miller W.G."/>
            <person name="Yee E."/>
            <person name="Chapman M.H."/>
            <person name="Huynh S."/>
            <person name="Bono J.L."/>
            <person name="On S.L.W."/>
            <person name="StLeger J."/>
            <person name="Foster G."/>
            <person name="Parker C.T."/>
        </authorList>
    </citation>
    <scope>NUCLEOTIDE SEQUENCE</scope>
    <source>
        <strain evidence="3">525.92</strain>
    </source>
</reference>
<dbReference type="InterPro" id="IPR036868">
    <property type="entry name" value="TusA-like_sf"/>
</dbReference>
<dbReference type="Proteomes" id="UP000006380">
    <property type="component" value="Chromosome"/>
</dbReference>
<dbReference type="EMBL" id="CP000767">
    <property type="protein sequence ID" value="EAT99570.1"/>
    <property type="molecule type" value="Genomic_DNA"/>
</dbReference>
<name>A7H0B1_CAMC5</name>
<dbReference type="SUPFAM" id="SSF75169">
    <property type="entry name" value="DsrEFH-like"/>
    <property type="match status" value="1"/>
</dbReference>
<dbReference type="KEGG" id="ccv:CCV52592_1780"/>
<evidence type="ECO:0000259" key="2">
    <source>
        <dbReference type="Pfam" id="PF01206"/>
    </source>
</evidence>
<keyword evidence="4" id="KW-1185">Reference proteome</keyword>
<dbReference type="OrthoDB" id="9801500at2"/>
<feature type="domain" description="UPF0033" evidence="2">
    <location>
        <begin position="2"/>
        <end position="66"/>
    </location>
</feature>
<dbReference type="SUPFAM" id="SSF64307">
    <property type="entry name" value="SirA-like"/>
    <property type="match status" value="1"/>
</dbReference>
<evidence type="ECO:0000256" key="1">
    <source>
        <dbReference type="ARBA" id="ARBA00008984"/>
    </source>
</evidence>
<sequence length="200" mass="21805">MQLDCRNLACPEPVIKTKNAIGGLKEGEELEILLNSVASFENVSKFLTSQGQNFKRKELGGGEYVIKAIKSGEINEQIDASEYVCEPIGKNVKKVIYLNEDRAGSGAVGEVLLSKFLGGFAQIDNKPYAVVCVNTAVKMTTDRSHPGFKPLRDLESLGVKIFSCGSCLEAYGLVDKLSIGEMTNAYEVAEILSKYDEIKL</sequence>
<dbReference type="STRING" id="360105.CCV52592_1780"/>
<proteinExistence type="inferred from homology"/>
<dbReference type="RefSeq" id="WP_009650912.1">
    <property type="nucleotide sequence ID" value="NC_009715.2"/>
</dbReference>
<dbReference type="PANTHER" id="PTHR33279:SF6">
    <property type="entry name" value="SULFUR CARRIER PROTEIN YEDF-RELATED"/>
    <property type="match status" value="1"/>
</dbReference>
<dbReference type="InterPro" id="IPR019870">
    <property type="entry name" value="Se_metab_YedF"/>
</dbReference>
<protein>
    <submittedName>
        <fullName evidence="3">Selenium metabolism protein</fullName>
    </submittedName>
</protein>
<dbReference type="InterPro" id="IPR027396">
    <property type="entry name" value="DsrEFH-like"/>
</dbReference>
<organism evidence="3 4">
    <name type="scientific">Campylobacter curvus (strain 525.92)</name>
    <dbReference type="NCBI Taxonomy" id="360105"/>
    <lineage>
        <taxon>Bacteria</taxon>
        <taxon>Pseudomonadati</taxon>
        <taxon>Campylobacterota</taxon>
        <taxon>Epsilonproteobacteria</taxon>
        <taxon>Campylobacterales</taxon>
        <taxon>Campylobacteraceae</taxon>
        <taxon>Campylobacter</taxon>
    </lineage>
</organism>
<dbReference type="AlphaFoldDB" id="A7H0B1"/>
<dbReference type="PANTHER" id="PTHR33279">
    <property type="entry name" value="SULFUR CARRIER PROTEIN YEDF-RELATED"/>
    <property type="match status" value="1"/>
</dbReference>
<evidence type="ECO:0000313" key="3">
    <source>
        <dbReference type="EMBL" id="EAT99570.1"/>
    </source>
</evidence>
<comment type="similarity">
    <text evidence="1">Belongs to the sulfur carrier protein TusA family.</text>
</comment>
<accession>A7H0B1</accession>
<dbReference type="NCBIfam" id="TIGR03527">
    <property type="entry name" value="selenium_YedF"/>
    <property type="match status" value="1"/>
</dbReference>
<dbReference type="InterPro" id="IPR001455">
    <property type="entry name" value="TusA-like"/>
</dbReference>